<gene>
    <name evidence="2" type="ORF">LTRI10_LOCUS46561</name>
</gene>
<evidence type="ECO:0000313" key="2">
    <source>
        <dbReference type="EMBL" id="CAL1406863.1"/>
    </source>
</evidence>
<dbReference type="AlphaFoldDB" id="A0AAV2G845"/>
<sequence length="142" mass="15880">MTPFRVPRPPRKPPRWHRFADPQLLQPQAPLPRRERLLRRDPSVDLLPPPTPPFSLSESNLDGLIPSEIVNLTFRNCKSDQAIDSSVTRSPAEFRTSPVTSPDSKSCICPTTSCTEESPMGVRRNWSDEASSGTKGYADPVR</sequence>
<dbReference type="EMBL" id="OZ034821">
    <property type="protein sequence ID" value="CAL1406863.1"/>
    <property type="molecule type" value="Genomic_DNA"/>
</dbReference>
<proteinExistence type="predicted"/>
<keyword evidence="3" id="KW-1185">Reference proteome</keyword>
<name>A0AAV2G845_9ROSI</name>
<evidence type="ECO:0000256" key="1">
    <source>
        <dbReference type="SAM" id="MobiDB-lite"/>
    </source>
</evidence>
<dbReference type="Proteomes" id="UP001497516">
    <property type="component" value="Chromosome 8"/>
</dbReference>
<feature type="region of interest" description="Disordered" evidence="1">
    <location>
        <begin position="1"/>
        <end position="59"/>
    </location>
</feature>
<feature type="compositionally biased region" description="Basic residues" evidence="1">
    <location>
        <begin position="8"/>
        <end position="17"/>
    </location>
</feature>
<protein>
    <submittedName>
        <fullName evidence="2">Uncharacterized protein</fullName>
    </submittedName>
</protein>
<feature type="region of interest" description="Disordered" evidence="1">
    <location>
        <begin position="83"/>
        <end position="142"/>
    </location>
</feature>
<reference evidence="2 3" key="1">
    <citation type="submission" date="2024-04" db="EMBL/GenBank/DDBJ databases">
        <authorList>
            <person name="Fracassetti M."/>
        </authorList>
    </citation>
    <scope>NUCLEOTIDE SEQUENCE [LARGE SCALE GENOMIC DNA]</scope>
</reference>
<feature type="compositionally biased region" description="Basic and acidic residues" evidence="1">
    <location>
        <begin position="32"/>
        <end position="43"/>
    </location>
</feature>
<organism evidence="2 3">
    <name type="scientific">Linum trigynum</name>
    <dbReference type="NCBI Taxonomy" id="586398"/>
    <lineage>
        <taxon>Eukaryota</taxon>
        <taxon>Viridiplantae</taxon>
        <taxon>Streptophyta</taxon>
        <taxon>Embryophyta</taxon>
        <taxon>Tracheophyta</taxon>
        <taxon>Spermatophyta</taxon>
        <taxon>Magnoliopsida</taxon>
        <taxon>eudicotyledons</taxon>
        <taxon>Gunneridae</taxon>
        <taxon>Pentapetalae</taxon>
        <taxon>rosids</taxon>
        <taxon>fabids</taxon>
        <taxon>Malpighiales</taxon>
        <taxon>Linaceae</taxon>
        <taxon>Linum</taxon>
    </lineage>
</organism>
<evidence type="ECO:0000313" key="3">
    <source>
        <dbReference type="Proteomes" id="UP001497516"/>
    </source>
</evidence>
<accession>A0AAV2G845</accession>
<feature type="compositionally biased region" description="Polar residues" evidence="1">
    <location>
        <begin position="97"/>
        <end position="116"/>
    </location>
</feature>